<keyword evidence="4" id="KW-1185">Reference proteome</keyword>
<dbReference type="Pfam" id="PF04471">
    <property type="entry name" value="Mrr_cat"/>
    <property type="match status" value="1"/>
</dbReference>
<keyword evidence="3" id="KW-0378">Hydrolase</keyword>
<proteinExistence type="predicted"/>
<protein>
    <submittedName>
        <fullName evidence="3">Restriction endonuclease</fullName>
    </submittedName>
</protein>
<evidence type="ECO:0000313" key="3">
    <source>
        <dbReference type="EMBL" id="MBB6672273.1"/>
    </source>
</evidence>
<evidence type="ECO:0000259" key="2">
    <source>
        <dbReference type="Pfam" id="PF04471"/>
    </source>
</evidence>
<dbReference type="InterPro" id="IPR007560">
    <property type="entry name" value="Restrct_endonuc_IV_Mrr"/>
</dbReference>
<dbReference type="SUPFAM" id="SSF52980">
    <property type="entry name" value="Restriction endonuclease-like"/>
    <property type="match status" value="1"/>
</dbReference>
<reference evidence="3 4" key="1">
    <citation type="submission" date="2020-08" db="EMBL/GenBank/DDBJ databases">
        <title>Cohnella phylogeny.</title>
        <authorList>
            <person name="Dunlap C."/>
        </authorList>
    </citation>
    <scope>NUCLEOTIDE SEQUENCE [LARGE SCALE GENOMIC DNA]</scope>
    <source>
        <strain evidence="3 4">DSM 28246</strain>
    </source>
</reference>
<sequence>MASRYLYSLEIHNNYLGVSKIVKGMTRYEVQLKASDQLKKWDEREKKERAKEAINDLKEQAEFDTSAAQELIRAYKNILNATLQVNDKLDWEVLKDKTPFGKVYPSISKTRTEMQVPVENKFAELIFKSRKRARLAKEEQAHAKFSEELDVYHLEKAEFEKAQNEQNESIVQLKFEFENGHGEAIEKYVHIVLERSIYPDGFHKEYDIVFEPISGTIIINYNLPSKESMPRIIEHKFVASRKEISSVEMKQKEFDLFYEDVLYQVCLRTIHEVFESVYIDQIMSVVFNGWVEGVDPRTGNDFRSCILSCQASRAEFLSYNLSRVEPKECYRNLKGMVAGPLAQLAPVRPIYNVDRNDKRFVESKEVLNGIDSTTNLAAMDWADFEHLVRELFAKIFSKDGAEVKVTQASRDGGVDAVAFDPDPIRGGKFVIQAKRYTNVVPVSAVRDLYGTMVSEGASKGILVTTSYYGNDSREFAKDKPLTLIDGSNLVYMFQEHGHHVTIDLKK</sequence>
<organism evidence="3 4">
    <name type="scientific">Cohnella nanjingensis</name>
    <dbReference type="NCBI Taxonomy" id="1387779"/>
    <lineage>
        <taxon>Bacteria</taxon>
        <taxon>Bacillati</taxon>
        <taxon>Bacillota</taxon>
        <taxon>Bacilli</taxon>
        <taxon>Bacillales</taxon>
        <taxon>Paenibacillaceae</taxon>
        <taxon>Cohnella</taxon>
    </lineage>
</organism>
<dbReference type="Gene3D" id="3.40.1350.10">
    <property type="match status" value="1"/>
</dbReference>
<dbReference type="AlphaFoldDB" id="A0A7X0RRE1"/>
<dbReference type="GO" id="GO:0015666">
    <property type="term" value="F:restriction endodeoxyribonuclease activity"/>
    <property type="evidence" value="ECO:0007669"/>
    <property type="project" value="TreeGrafter"/>
</dbReference>
<dbReference type="InterPro" id="IPR052906">
    <property type="entry name" value="Type_IV_Methyl-Rstrct_Enzyme"/>
</dbReference>
<dbReference type="GO" id="GO:0009307">
    <property type="term" value="P:DNA restriction-modification system"/>
    <property type="evidence" value="ECO:0007669"/>
    <property type="project" value="InterPro"/>
</dbReference>
<gene>
    <name evidence="3" type="ORF">H7C19_16450</name>
</gene>
<dbReference type="GO" id="GO:0003677">
    <property type="term" value="F:DNA binding"/>
    <property type="evidence" value="ECO:0007669"/>
    <property type="project" value="InterPro"/>
</dbReference>
<dbReference type="PANTHER" id="PTHR30015">
    <property type="entry name" value="MRR RESTRICTION SYSTEM PROTEIN"/>
    <property type="match status" value="1"/>
</dbReference>
<keyword evidence="3" id="KW-0540">Nuclease</keyword>
<name>A0A7X0RRE1_9BACL</name>
<keyword evidence="3" id="KW-0255">Endonuclease</keyword>
<dbReference type="PANTHER" id="PTHR30015:SF7">
    <property type="entry name" value="TYPE IV METHYL-DIRECTED RESTRICTION ENZYME ECOKMRR"/>
    <property type="match status" value="1"/>
</dbReference>
<dbReference type="InterPro" id="IPR011335">
    <property type="entry name" value="Restrct_endonuc-II-like"/>
</dbReference>
<dbReference type="InterPro" id="IPR011856">
    <property type="entry name" value="tRNA_endonuc-like_dom_sf"/>
</dbReference>
<evidence type="ECO:0000313" key="4">
    <source>
        <dbReference type="Proteomes" id="UP000547209"/>
    </source>
</evidence>
<dbReference type="RefSeq" id="WP_185143735.1">
    <property type="nucleotide sequence ID" value="NZ_JACJVP010000025.1"/>
</dbReference>
<accession>A0A7X0RRE1</accession>
<dbReference type="EMBL" id="JACJVP010000025">
    <property type="protein sequence ID" value="MBB6672273.1"/>
    <property type="molecule type" value="Genomic_DNA"/>
</dbReference>
<feature type="coiled-coil region" evidence="1">
    <location>
        <begin position="40"/>
        <end position="67"/>
    </location>
</feature>
<evidence type="ECO:0000256" key="1">
    <source>
        <dbReference type="SAM" id="Coils"/>
    </source>
</evidence>
<feature type="domain" description="Restriction endonuclease type IV Mrr" evidence="2">
    <location>
        <begin position="377"/>
        <end position="492"/>
    </location>
</feature>
<keyword evidence="1" id="KW-0175">Coiled coil</keyword>
<dbReference type="Proteomes" id="UP000547209">
    <property type="component" value="Unassembled WGS sequence"/>
</dbReference>
<comment type="caution">
    <text evidence="3">The sequence shown here is derived from an EMBL/GenBank/DDBJ whole genome shotgun (WGS) entry which is preliminary data.</text>
</comment>